<protein>
    <recommendedName>
        <fullName evidence="3">DUF2098 domain-containing protein</fullName>
    </recommendedName>
</protein>
<evidence type="ECO:0000313" key="2">
    <source>
        <dbReference type="Proteomes" id="UP000253099"/>
    </source>
</evidence>
<sequence length="100" mass="11383">MEIKDAREKTIEIGSYIRYTGTGTTGKVVDLKTDEDEDQWVKIDDPNLWYLNEVVELIDEKDAKNKEFDDHKKFNVDDLKDIENELEDATLTSGGAEDGG</sequence>
<evidence type="ECO:0000313" key="1">
    <source>
        <dbReference type="EMBL" id="RBQ24472.1"/>
    </source>
</evidence>
<organism evidence="1 2">
    <name type="scientific">Candidatus Methanobinarius endosymbioticus</name>
    <dbReference type="NCBI Taxonomy" id="2006182"/>
    <lineage>
        <taxon>Archaea</taxon>
        <taxon>Methanobacteriati</taxon>
        <taxon>Methanobacteriota</taxon>
        <taxon>Methanomada group</taxon>
        <taxon>Methanobacteria</taxon>
        <taxon>Methanobacteriales</taxon>
        <taxon>Methanobacteriaceae</taxon>
        <taxon>Candidatus Methanobinarius</taxon>
    </lineage>
</organism>
<dbReference type="Pfam" id="PF09871">
    <property type="entry name" value="DUF2098"/>
    <property type="match status" value="1"/>
</dbReference>
<keyword evidence="2" id="KW-1185">Reference proteome</keyword>
<dbReference type="InterPro" id="IPR017099">
    <property type="entry name" value="UCP037053"/>
</dbReference>
<proteinExistence type="predicted"/>
<comment type="caution">
    <text evidence="1">The sequence shown here is derived from an EMBL/GenBank/DDBJ whole genome shotgun (WGS) entry which is preliminary data.</text>
</comment>
<gene>
    <name evidence="1" type="ORF">ALNOE001_01190</name>
</gene>
<accession>A0A366MG82</accession>
<dbReference type="EMBL" id="NIZT01000003">
    <property type="protein sequence ID" value="RBQ24472.1"/>
    <property type="molecule type" value="Genomic_DNA"/>
</dbReference>
<dbReference type="AlphaFoldDB" id="A0A366MG82"/>
<name>A0A366MG82_9EURY</name>
<dbReference type="PIRSF" id="PIRSF037053">
    <property type="entry name" value="UCP037053"/>
    <property type="match status" value="1"/>
</dbReference>
<dbReference type="InterPro" id="IPR019209">
    <property type="entry name" value="DUF2098"/>
</dbReference>
<dbReference type="Proteomes" id="UP000253099">
    <property type="component" value="Unassembled WGS sequence"/>
</dbReference>
<reference evidence="1 2" key="1">
    <citation type="submission" date="2018-06" db="EMBL/GenBank/DDBJ databases">
        <title>Genomic insight into two independent archaeal endosymbiosis events.</title>
        <authorList>
            <person name="Lind A.E."/>
            <person name="Lewis W.H."/>
            <person name="Spang A."/>
            <person name="Guy L."/>
            <person name="Embley M.T."/>
            <person name="Ettema T.J.G."/>
        </authorList>
    </citation>
    <scope>NUCLEOTIDE SEQUENCE [LARGE SCALE GENOMIC DNA]</scope>
    <source>
        <strain evidence="1">NOE</strain>
    </source>
</reference>
<evidence type="ECO:0008006" key="3">
    <source>
        <dbReference type="Google" id="ProtNLM"/>
    </source>
</evidence>